<dbReference type="EMBL" id="OU015566">
    <property type="protein sequence ID" value="CAG5103532.1"/>
    <property type="molecule type" value="Genomic_DNA"/>
</dbReference>
<dbReference type="Pfam" id="PF01541">
    <property type="entry name" value="GIY-YIG"/>
    <property type="match status" value="1"/>
</dbReference>
<dbReference type="InterPro" id="IPR000305">
    <property type="entry name" value="GIY-YIG_endonuc"/>
</dbReference>
<evidence type="ECO:0000256" key="1">
    <source>
        <dbReference type="SAM" id="MobiDB-lite"/>
    </source>
</evidence>
<reference evidence="3 4" key="1">
    <citation type="submission" date="2021-04" db="EMBL/GenBank/DDBJ databases">
        <authorList>
            <person name="Bliznina A."/>
        </authorList>
    </citation>
    <scope>NUCLEOTIDE SEQUENCE [LARGE SCALE GENOMIC DNA]</scope>
</reference>
<feature type="compositionally biased region" description="Basic residues" evidence="1">
    <location>
        <begin position="223"/>
        <end position="242"/>
    </location>
</feature>
<evidence type="ECO:0000313" key="3">
    <source>
        <dbReference type="EMBL" id="CAG5103532.1"/>
    </source>
</evidence>
<dbReference type="InterPro" id="IPR035901">
    <property type="entry name" value="GIY-YIG_endonuc_sf"/>
</dbReference>
<feature type="domain" description="GIY-YIG" evidence="2">
    <location>
        <begin position="86"/>
        <end position="173"/>
    </location>
</feature>
<feature type="region of interest" description="Disordered" evidence="1">
    <location>
        <begin position="206"/>
        <end position="242"/>
    </location>
</feature>
<evidence type="ECO:0000259" key="2">
    <source>
        <dbReference type="Pfam" id="PF01541"/>
    </source>
</evidence>
<evidence type="ECO:0000313" key="4">
    <source>
        <dbReference type="Proteomes" id="UP001158576"/>
    </source>
</evidence>
<feature type="compositionally biased region" description="Basic and acidic residues" evidence="1">
    <location>
        <begin position="206"/>
        <end position="222"/>
    </location>
</feature>
<accession>A0ABN7SR02</accession>
<organism evidence="3 4">
    <name type="scientific">Oikopleura dioica</name>
    <name type="common">Tunicate</name>
    <dbReference type="NCBI Taxonomy" id="34765"/>
    <lineage>
        <taxon>Eukaryota</taxon>
        <taxon>Metazoa</taxon>
        <taxon>Chordata</taxon>
        <taxon>Tunicata</taxon>
        <taxon>Appendicularia</taxon>
        <taxon>Copelata</taxon>
        <taxon>Oikopleuridae</taxon>
        <taxon>Oikopleura</taxon>
    </lineage>
</organism>
<dbReference type="SUPFAM" id="SSF82771">
    <property type="entry name" value="GIY-YIG endonuclease"/>
    <property type="match status" value="1"/>
</dbReference>
<sequence length="242" mass="28336">MSASNENNEQEPMKQVIWEIEDWFGKIRFTAEVKGVICRNPWEVPGKELCTYCKDFVPQIKEFIVDSTGDTYRLTQNLACDHTDVVYYARCKPCKKGYVGFTTDMKSRLAGYKSNIVARLGRTAIEKHLREKHADSENPLDLFEIFPFIHYKKHEKISEYKAHESLWMQRFKTLARNGGGLNMRLEKGTCSCPEYVAEQTLLWEMQQKEEPEKNEKPKDEKKKNKPKKAKQTKKSARKTKKK</sequence>
<protein>
    <submittedName>
        <fullName evidence="3">Oidioi.mRNA.OKI2018_I69.chr1.g814.t1.cds</fullName>
    </submittedName>
</protein>
<keyword evidence="4" id="KW-1185">Reference proteome</keyword>
<name>A0ABN7SR02_OIKDI</name>
<proteinExistence type="predicted"/>
<dbReference type="Proteomes" id="UP001158576">
    <property type="component" value="Chromosome 1"/>
</dbReference>
<gene>
    <name evidence="3" type="ORF">OKIOD_LOCUS9579</name>
</gene>